<keyword evidence="3" id="KW-1185">Reference proteome</keyword>
<dbReference type="Proteomes" id="UP000002605">
    <property type="component" value="Chromosome 2"/>
</dbReference>
<keyword evidence="2" id="KW-0808">Transferase</keyword>
<reference evidence="2 3" key="1">
    <citation type="journal article" date="2009" name="Genome Res.">
        <title>Comparative genomics of the fungal pathogens Candida dubliniensis and Candida albicans.</title>
        <authorList>
            <person name="Jackson A.P."/>
            <person name="Gamble J.A."/>
            <person name="Yeomans T."/>
            <person name="Moran G.P."/>
            <person name="Saunders D."/>
            <person name="Harris D."/>
            <person name="Aslett M."/>
            <person name="Barrell J.F."/>
            <person name="Butler G."/>
            <person name="Citiulo F."/>
            <person name="Coleman D.C."/>
            <person name="de Groot P.W.J."/>
            <person name="Goodwin T.J."/>
            <person name="Quail M.A."/>
            <person name="McQuillan J."/>
            <person name="Munro C.A."/>
            <person name="Pain A."/>
            <person name="Poulter R.T."/>
            <person name="Rajandream M.A."/>
            <person name="Renauld H."/>
            <person name="Spiering M.J."/>
            <person name="Tivey A."/>
            <person name="Gow N.A.R."/>
            <person name="Barrell B."/>
            <person name="Sullivan D.J."/>
            <person name="Berriman M."/>
        </authorList>
    </citation>
    <scope>NUCLEOTIDE SEQUENCE [LARGE SCALE GENOMIC DNA]</scope>
    <source>
        <strain evidence="3">CD36 / ATCC MYA-646 / CBS 7987 / NCPF 3949 / NRRL Y-17841</strain>
    </source>
</reference>
<dbReference type="GeneID" id="8045986"/>
<dbReference type="CGD" id="CAL0000164958">
    <property type="gene designation" value="Cd36_19560"/>
</dbReference>
<keyword evidence="2" id="KW-0328">Glycosyltransferase</keyword>
<name>B9WBG5_CANDC</name>
<dbReference type="GO" id="GO:0016757">
    <property type="term" value="F:glycosyltransferase activity"/>
    <property type="evidence" value="ECO:0007669"/>
    <property type="project" value="UniProtKB-KW"/>
</dbReference>
<proteinExistence type="predicted"/>
<dbReference type="SUPFAM" id="SSF53448">
    <property type="entry name" value="Nucleotide-diphospho-sugar transferases"/>
    <property type="match status" value="1"/>
</dbReference>
<dbReference type="AlphaFoldDB" id="B9WBG5"/>
<protein>
    <submittedName>
        <fullName evidence="2">Glucose n-acetyltransferase, putative</fullName>
        <ecNumber evidence="2">2.4.1.-</ecNumber>
    </submittedName>
</protein>
<accession>B9WBG5</accession>
<dbReference type="HOGENOM" id="CLU_034860_1_2_1"/>
<dbReference type="RefSeq" id="XP_002418435.1">
    <property type="nucleotide sequence ID" value="XM_002418390.1"/>
</dbReference>
<dbReference type="VEuPathDB" id="FungiDB:CD36_19560"/>
<dbReference type="Gene3D" id="3.90.550.10">
    <property type="entry name" value="Spore Coat Polysaccharide Biosynthesis Protein SpsA, Chain A"/>
    <property type="match status" value="1"/>
</dbReference>
<evidence type="ECO:0000313" key="1">
    <source>
        <dbReference type="CGD" id="CAL0000164958"/>
    </source>
</evidence>
<evidence type="ECO:0000313" key="3">
    <source>
        <dbReference type="Proteomes" id="UP000002605"/>
    </source>
</evidence>
<evidence type="ECO:0000313" key="2">
    <source>
        <dbReference type="EMBL" id="CAX43736.1"/>
    </source>
</evidence>
<dbReference type="EC" id="2.4.1.-" evidence="2"/>
<dbReference type="CDD" id="cd06914">
    <property type="entry name" value="GT8_GNT1"/>
    <property type="match status" value="1"/>
</dbReference>
<dbReference type="PANTHER" id="PTHR11183">
    <property type="entry name" value="GLYCOGENIN SUBFAMILY MEMBER"/>
    <property type="match status" value="1"/>
</dbReference>
<dbReference type="KEGG" id="cdu:CD36_19560"/>
<dbReference type="EMBL" id="FM992689">
    <property type="protein sequence ID" value="CAX43736.1"/>
    <property type="molecule type" value="Genomic_DNA"/>
</dbReference>
<dbReference type="InterPro" id="IPR050587">
    <property type="entry name" value="GNT1/Glycosyltrans_8"/>
</dbReference>
<dbReference type="OrthoDB" id="2014201at2759"/>
<gene>
    <name evidence="1" type="ordered locus">Cd36_19560</name>
    <name evidence="2" type="ORF">CD36_19560</name>
</gene>
<sequence>MLYKNNTRSLTIQMTLKGSSWKALLKNWEFKVAAFIGIYFLVSHVLLETTDVVKEKGLKSHLKVLPEEVIDYYGKQPFSNVDNYAYMQYATNYDYLNLAIINFIHLRKANTEIPNLVIIYDEVLHYYASDKWSELYQVANKYKITLKSAPLIKANYQDESNWAASFTKFHIFNQVEYDRIVFFDSDSMLVDIPDVIDFENMESKFNHIDELFKIPRELSFASPQAYWLNNVVEGKSPKPRKNVEIPNKKRYSLRMKKLVNDLSIYQDFNLLPSLIYENHYFDNANHFFANHIMVLTPSKKIFQELMRYVHNPWWWSITNRGNLKKPNDYDMEILNKFLSNELRRKRINVGILPHRVYGVLTGEFGEEWHERFVVEPQYLPFINKKSNKGWSPLEFFKKIKVVHFSDSPIPKPWEEESNEEHYNTKKIYCAKGDMEKYHRDYPVYKPRLTDDCDSVSIWNWFREQFYRERSGYWFA</sequence>
<dbReference type="InterPro" id="IPR029044">
    <property type="entry name" value="Nucleotide-diphossugar_trans"/>
</dbReference>
<dbReference type="eggNOG" id="KOG1950">
    <property type="taxonomic scope" value="Eukaryota"/>
</dbReference>
<organism evidence="2 3">
    <name type="scientific">Candida dubliniensis (strain CD36 / ATCC MYA-646 / CBS 7987 / NCPF 3949 / NRRL Y-17841)</name>
    <name type="common">Yeast</name>
    <dbReference type="NCBI Taxonomy" id="573826"/>
    <lineage>
        <taxon>Eukaryota</taxon>
        <taxon>Fungi</taxon>
        <taxon>Dikarya</taxon>
        <taxon>Ascomycota</taxon>
        <taxon>Saccharomycotina</taxon>
        <taxon>Pichiomycetes</taxon>
        <taxon>Debaryomycetaceae</taxon>
        <taxon>Candida/Lodderomyces clade</taxon>
        <taxon>Candida</taxon>
    </lineage>
</organism>